<keyword evidence="2" id="KW-1133">Transmembrane helix</keyword>
<dbReference type="Proteomes" id="UP000274822">
    <property type="component" value="Unassembled WGS sequence"/>
</dbReference>
<evidence type="ECO:0000313" key="4">
    <source>
        <dbReference type="Proteomes" id="UP000274822"/>
    </source>
</evidence>
<feature type="transmembrane region" description="Helical" evidence="2">
    <location>
        <begin position="75"/>
        <end position="99"/>
    </location>
</feature>
<keyword evidence="4" id="KW-1185">Reference proteome</keyword>
<evidence type="ECO:0000256" key="2">
    <source>
        <dbReference type="SAM" id="Phobius"/>
    </source>
</evidence>
<dbReference type="AlphaFoldDB" id="A0A433Q6J0"/>
<feature type="compositionally biased region" description="Low complexity" evidence="1">
    <location>
        <begin position="212"/>
        <end position="232"/>
    </location>
</feature>
<gene>
    <name evidence="3" type="ORF">BC938DRAFT_472236</name>
</gene>
<reference evidence="3 4" key="1">
    <citation type="journal article" date="2018" name="New Phytol.">
        <title>Phylogenomics of Endogonaceae and evolution of mycorrhizas within Mucoromycota.</title>
        <authorList>
            <person name="Chang Y."/>
            <person name="Desiro A."/>
            <person name="Na H."/>
            <person name="Sandor L."/>
            <person name="Lipzen A."/>
            <person name="Clum A."/>
            <person name="Barry K."/>
            <person name="Grigoriev I.V."/>
            <person name="Martin F.M."/>
            <person name="Stajich J.E."/>
            <person name="Smith M.E."/>
            <person name="Bonito G."/>
            <person name="Spatafora J.W."/>
        </authorList>
    </citation>
    <scope>NUCLEOTIDE SEQUENCE [LARGE SCALE GENOMIC DNA]</scope>
    <source>
        <strain evidence="3 4">AD002</strain>
    </source>
</reference>
<dbReference type="EMBL" id="RBNJ01013095">
    <property type="protein sequence ID" value="RUS25396.1"/>
    <property type="molecule type" value="Genomic_DNA"/>
</dbReference>
<organism evidence="3 4">
    <name type="scientific">Jimgerdemannia flammicorona</name>
    <dbReference type="NCBI Taxonomy" id="994334"/>
    <lineage>
        <taxon>Eukaryota</taxon>
        <taxon>Fungi</taxon>
        <taxon>Fungi incertae sedis</taxon>
        <taxon>Mucoromycota</taxon>
        <taxon>Mucoromycotina</taxon>
        <taxon>Endogonomycetes</taxon>
        <taxon>Endogonales</taxon>
        <taxon>Endogonaceae</taxon>
        <taxon>Jimgerdemannia</taxon>
    </lineage>
</organism>
<feature type="transmembrane region" description="Helical" evidence="2">
    <location>
        <begin position="136"/>
        <end position="154"/>
    </location>
</feature>
<feature type="region of interest" description="Disordered" evidence="1">
    <location>
        <begin position="211"/>
        <end position="242"/>
    </location>
</feature>
<evidence type="ECO:0000313" key="3">
    <source>
        <dbReference type="EMBL" id="RUS25396.1"/>
    </source>
</evidence>
<evidence type="ECO:0000256" key="1">
    <source>
        <dbReference type="SAM" id="MobiDB-lite"/>
    </source>
</evidence>
<name>A0A433Q6J0_9FUNG</name>
<comment type="caution">
    <text evidence="3">The sequence shown here is derived from an EMBL/GenBank/DDBJ whole genome shotgun (WGS) entry which is preliminary data.</text>
</comment>
<feature type="transmembrane region" description="Helical" evidence="2">
    <location>
        <begin position="32"/>
        <end position="55"/>
    </location>
</feature>
<accession>A0A433Q6J0</accession>
<protein>
    <submittedName>
        <fullName evidence="3">Uncharacterized protein</fullName>
    </submittedName>
</protein>
<keyword evidence="2" id="KW-0812">Transmembrane</keyword>
<proteinExistence type="predicted"/>
<keyword evidence="2" id="KW-0472">Membrane</keyword>
<sequence length="630" mass="69142">MSEPASGSTQDPLAKPQRDPEVEAAAIAEDSLIFNLTFLIPTATILAIIFAFYIVPSSWSLYRTTVQYWAYPGSVVLPIWYLIYTIGWSIPLTVNFLAWHGIFKDPKPLPLPRVDERNVQTNWTHGNLLAWSVPRVLLYVNISLFSLSGLTVLLSPDLRANDWGCAVAALWGAFMLNWTSSQIHFYARRRFKLLIRTAASVEPDSVPSFIPADSKSNTSSTTATTDTLSTLTQRPHLRPRRHSNVARISTSDRLQRINEILNPAFTDRVSQVTEAMLYVLTFLLFLSTTNLLVRATSSPSPPGSLYALADGTRVHLLCHGVRGGLSTILLDSGLSEPSLMHAGILERAAEAGEVGRVFGGEGLDLDSFLPCLIVVDLISLLPNLRILYHLAASPRRNRLKRTSTPPFSHHLSIATTLSHSPNLTSNFLTPLPRSAIARLLTAAHPVNVTGVVLIDPMHEDYPVRGTHALSLAWFASPVGLDRFLYSVMGNVLLLLLFMNIHRTNSTIPHPTPKQAVVNELHFFRSHTSVELRCSRHHPAVTSPASSLCVTPRALFPSDVPLTIVTTGEPTALHLDLAENLSTRLVALKAVAKPDTYEHPLVSRSPSIYNITVDHGHSARNPITCCEAGGG</sequence>
<feature type="transmembrane region" description="Helical" evidence="2">
    <location>
        <begin position="166"/>
        <end position="187"/>
    </location>
</feature>